<evidence type="ECO:0000313" key="1">
    <source>
        <dbReference type="EMBL" id="MBM6996389.1"/>
    </source>
</evidence>
<dbReference type="EMBL" id="JADCNN020000009">
    <property type="protein sequence ID" value="MBM6996389.1"/>
    <property type="molecule type" value="Genomic_DNA"/>
</dbReference>
<evidence type="ECO:0008006" key="3">
    <source>
        <dbReference type="Google" id="ProtNLM"/>
    </source>
</evidence>
<accession>A0ABS2H8R2</accession>
<keyword evidence="2" id="KW-1185">Reference proteome</keyword>
<evidence type="ECO:0000313" key="2">
    <source>
        <dbReference type="Proteomes" id="UP001516620"/>
    </source>
</evidence>
<gene>
    <name evidence="1" type="ORF">IM700_012100</name>
</gene>
<reference evidence="1 2" key="1">
    <citation type="submission" date="2021-01" db="EMBL/GenBank/DDBJ databases">
        <title>Paenibacillus sp.nov. isolated from the rhizosphere soil of tomato plant.</title>
        <authorList>
            <person name="Thin K.K."/>
            <person name="Zhang X."/>
            <person name="He S."/>
        </authorList>
    </citation>
    <scope>NUCLEOTIDE SEQUENCE [LARGE SCALE GENOMIC DNA]</scope>
    <source>
        <strain evidence="1 2">DXFW5</strain>
    </source>
</reference>
<dbReference type="Proteomes" id="UP001516620">
    <property type="component" value="Unassembled WGS sequence"/>
</dbReference>
<name>A0ABS2H8R2_9BACL</name>
<sequence>MRKTGILLLMILTLSGCIQREDQEVLIERETPVQLEPGPLDNGEVNEMETPDPAIPSEPGGEVDVDRLSQVFGFADENGRRLLVSGSEDISKETLSGMTQAIGEKGSLISVVYEGWQEGDDANTGRDTTPNFSHLPGHIFAVTEGVAQPNATYYFFQSEQIPLDSLLPITFDGQVELDSDLGEQIEKEKGRDIHQLWRLATLGGEAELDLALFRPDGPDHLFCIILKQGDNLAVLDFPATTEDSYSVWRVDDQGEIAPHHFTFLFAARTSEQGILIGMEWHGTEGINTLLLHGTEKRLVKLETRYGRYTSP</sequence>
<protein>
    <recommendedName>
        <fullName evidence="3">Lipoprotein</fullName>
    </recommendedName>
</protein>
<organism evidence="1 2">
    <name type="scientific">Paenibacillus rhizolycopersici</name>
    <dbReference type="NCBI Taxonomy" id="2780073"/>
    <lineage>
        <taxon>Bacteria</taxon>
        <taxon>Bacillati</taxon>
        <taxon>Bacillota</taxon>
        <taxon>Bacilli</taxon>
        <taxon>Bacillales</taxon>
        <taxon>Paenibacillaceae</taxon>
        <taxon>Paenibacillus</taxon>
    </lineage>
</organism>
<proteinExistence type="predicted"/>
<comment type="caution">
    <text evidence="1">The sequence shown here is derived from an EMBL/GenBank/DDBJ whole genome shotgun (WGS) entry which is preliminary data.</text>
</comment>
<dbReference type="PROSITE" id="PS51257">
    <property type="entry name" value="PROKAR_LIPOPROTEIN"/>
    <property type="match status" value="1"/>
</dbReference>
<dbReference type="RefSeq" id="WP_193416191.1">
    <property type="nucleotide sequence ID" value="NZ_JADCNN020000009.1"/>
</dbReference>